<evidence type="ECO:0000256" key="1">
    <source>
        <dbReference type="SAM" id="Phobius"/>
    </source>
</evidence>
<dbReference type="EMBL" id="KQ978978">
    <property type="protein sequence ID" value="KYN26849.1"/>
    <property type="molecule type" value="Genomic_DNA"/>
</dbReference>
<reference evidence="2 3" key="1">
    <citation type="submission" date="2015-09" db="EMBL/GenBank/DDBJ databases">
        <title>Trachymyrmex cornetzi WGS genome.</title>
        <authorList>
            <person name="Nygaard S."/>
            <person name="Hu H."/>
            <person name="Boomsma J."/>
            <person name="Zhang G."/>
        </authorList>
    </citation>
    <scope>NUCLEOTIDE SEQUENCE [LARGE SCALE GENOMIC DNA]</scope>
    <source>
        <strain evidence="2">Tcor2-1</strain>
        <tissue evidence="2">Whole body</tissue>
    </source>
</reference>
<keyword evidence="1" id="KW-0472">Membrane</keyword>
<evidence type="ECO:0000313" key="3">
    <source>
        <dbReference type="Proteomes" id="UP000078492"/>
    </source>
</evidence>
<dbReference type="Proteomes" id="UP000078492">
    <property type="component" value="Unassembled WGS sequence"/>
</dbReference>
<accession>A0A151JLR3</accession>
<proteinExistence type="predicted"/>
<feature type="transmembrane region" description="Helical" evidence="1">
    <location>
        <begin position="6"/>
        <end position="24"/>
    </location>
</feature>
<evidence type="ECO:0000313" key="2">
    <source>
        <dbReference type="EMBL" id="KYN26849.1"/>
    </source>
</evidence>
<gene>
    <name evidence="2" type="ORF">ALC57_03775</name>
</gene>
<feature type="transmembrane region" description="Helical" evidence="1">
    <location>
        <begin position="31"/>
        <end position="51"/>
    </location>
</feature>
<keyword evidence="3" id="KW-1185">Reference proteome</keyword>
<feature type="transmembrane region" description="Helical" evidence="1">
    <location>
        <begin position="117"/>
        <end position="138"/>
    </location>
</feature>
<sequence>MTLERALAPLMTIGAFCNLAMFEYPVGQSRTYITCLYALAKCSLLTYFVYYSNCIDSFYEEKTVYLDELLSLLTIILIPISICRFKELKICLLELAIVDHTLETLGTPKEYRRLRNFIIRMIIGLIVYVCYLVTFSAFRYSFRYDLSWFDILDIFLLLYPHNAVTLSALISAAILGLVL</sequence>
<keyword evidence="1" id="KW-0812">Transmembrane</keyword>
<keyword evidence="1" id="KW-1133">Transmembrane helix</keyword>
<evidence type="ECO:0008006" key="4">
    <source>
        <dbReference type="Google" id="ProtNLM"/>
    </source>
</evidence>
<organism evidence="2 3">
    <name type="scientific">Trachymyrmex cornetzi</name>
    <dbReference type="NCBI Taxonomy" id="471704"/>
    <lineage>
        <taxon>Eukaryota</taxon>
        <taxon>Metazoa</taxon>
        <taxon>Ecdysozoa</taxon>
        <taxon>Arthropoda</taxon>
        <taxon>Hexapoda</taxon>
        <taxon>Insecta</taxon>
        <taxon>Pterygota</taxon>
        <taxon>Neoptera</taxon>
        <taxon>Endopterygota</taxon>
        <taxon>Hymenoptera</taxon>
        <taxon>Apocrita</taxon>
        <taxon>Aculeata</taxon>
        <taxon>Formicoidea</taxon>
        <taxon>Formicidae</taxon>
        <taxon>Myrmicinae</taxon>
        <taxon>Trachymyrmex</taxon>
    </lineage>
</organism>
<dbReference type="AlphaFoldDB" id="A0A151JLR3"/>
<name>A0A151JLR3_9HYME</name>
<feature type="transmembrane region" description="Helical" evidence="1">
    <location>
        <begin position="158"/>
        <end position="178"/>
    </location>
</feature>
<protein>
    <recommendedName>
        <fullName evidence="4">Gustatory receptor</fullName>
    </recommendedName>
</protein>